<evidence type="ECO:0000256" key="7">
    <source>
        <dbReference type="ARBA" id="ARBA00023065"/>
    </source>
</evidence>
<evidence type="ECO:0000256" key="1">
    <source>
        <dbReference type="ARBA" id="ARBA00004141"/>
    </source>
</evidence>
<evidence type="ECO:0000313" key="13">
    <source>
        <dbReference type="EMBL" id="RNA24739.1"/>
    </source>
</evidence>
<dbReference type="Gene3D" id="1.10.287.770">
    <property type="entry name" value="YojJ-like"/>
    <property type="match status" value="1"/>
</dbReference>
<comment type="subcellular location">
    <subcellularLocation>
        <location evidence="1">Membrane</location>
        <topology evidence="1">Multi-pass membrane protein</topology>
    </subcellularLocation>
</comment>
<comment type="similarity">
    <text evidence="11">Belongs to the amiloride-sensitive sodium channel (TC 1.A.6) family.</text>
</comment>
<gene>
    <name evidence="13" type="ORF">BpHYR1_026653</name>
</gene>
<keyword evidence="4 11" id="KW-0812">Transmembrane</keyword>
<evidence type="ECO:0000256" key="11">
    <source>
        <dbReference type="RuleBase" id="RU000679"/>
    </source>
</evidence>
<keyword evidence="14" id="KW-1185">Reference proteome</keyword>
<evidence type="ECO:0000256" key="5">
    <source>
        <dbReference type="ARBA" id="ARBA00022989"/>
    </source>
</evidence>
<dbReference type="STRING" id="10195.A0A3M7RMP3"/>
<evidence type="ECO:0000256" key="2">
    <source>
        <dbReference type="ARBA" id="ARBA00022448"/>
    </source>
</evidence>
<sequence length="468" mass="54159">MANKNFKLILKEHLSSSTIHGLSKIDKSSTIFTRVMWIIFFLIAIAFCSFMVIKNITNFLKYETTTKIETKYEISPVFPSVTVCNVNFFTSDYAIEYFTNRSNIYSNPLKKHQLSINEIYSNPDYHKNIDKFGDHFEKLFISCLFNSKSCDNASFWKFYNSHLFGNCFQFNTDSKDLLTNSIPGFSNGLQIVLNVSVPRELSHLNHRRGAVVFIHNHTEIPSNFLMAPVGFETFISVSRVFIKKIKKPYTDCDGDTDNPDAFDSEIFKFIHSKGFKYSQRFCMSVCLQKFLLERCNCLSSFYPLIEQNVQVCSNFIHLIECARSNRYEFSSNSEISGSCLAMCPLECESSRLEKTYSMVDFLNQEWEEIVQHFFNETGLEERKLKEEILSINIFYEDLDYTLISERESFNLISLISNLGGIAGLFLGASFLSLLEFVELFVNFIILWTKKLSKGDKIVEIKKKNQNFG</sequence>
<keyword evidence="8 12" id="KW-0472">Membrane</keyword>
<evidence type="ECO:0000256" key="12">
    <source>
        <dbReference type="SAM" id="Phobius"/>
    </source>
</evidence>
<accession>A0A3M7RMP3</accession>
<organism evidence="13 14">
    <name type="scientific">Brachionus plicatilis</name>
    <name type="common">Marine rotifer</name>
    <name type="synonym">Brachionus muelleri</name>
    <dbReference type="NCBI Taxonomy" id="10195"/>
    <lineage>
        <taxon>Eukaryota</taxon>
        <taxon>Metazoa</taxon>
        <taxon>Spiralia</taxon>
        <taxon>Gnathifera</taxon>
        <taxon>Rotifera</taxon>
        <taxon>Eurotatoria</taxon>
        <taxon>Monogononta</taxon>
        <taxon>Pseudotrocha</taxon>
        <taxon>Ploima</taxon>
        <taxon>Brachionidae</taxon>
        <taxon>Brachionus</taxon>
    </lineage>
</organism>
<feature type="transmembrane region" description="Helical" evidence="12">
    <location>
        <begin position="31"/>
        <end position="53"/>
    </location>
</feature>
<dbReference type="GO" id="GO:0015280">
    <property type="term" value="F:ligand-gated sodium channel activity"/>
    <property type="evidence" value="ECO:0007669"/>
    <property type="project" value="TreeGrafter"/>
</dbReference>
<evidence type="ECO:0000313" key="14">
    <source>
        <dbReference type="Proteomes" id="UP000276133"/>
    </source>
</evidence>
<keyword evidence="2 11" id="KW-0813">Transport</keyword>
<reference evidence="13 14" key="1">
    <citation type="journal article" date="2018" name="Sci. Rep.">
        <title>Genomic signatures of local adaptation to the degree of environmental predictability in rotifers.</title>
        <authorList>
            <person name="Franch-Gras L."/>
            <person name="Hahn C."/>
            <person name="Garcia-Roger E.M."/>
            <person name="Carmona M.J."/>
            <person name="Serra M."/>
            <person name="Gomez A."/>
        </authorList>
    </citation>
    <scope>NUCLEOTIDE SEQUENCE [LARGE SCALE GENOMIC DNA]</scope>
    <source>
        <strain evidence="13">HYR1</strain>
    </source>
</reference>
<dbReference type="AlphaFoldDB" id="A0A3M7RMP3"/>
<evidence type="ECO:0000256" key="10">
    <source>
        <dbReference type="ARBA" id="ARBA00023303"/>
    </source>
</evidence>
<feature type="transmembrane region" description="Helical" evidence="12">
    <location>
        <begin position="418"/>
        <end position="447"/>
    </location>
</feature>
<protein>
    <submittedName>
        <fullName evidence="13">Acid-sensing ion channel 4</fullName>
    </submittedName>
</protein>
<dbReference type="OrthoDB" id="6502088at2759"/>
<keyword evidence="7 11" id="KW-0406">Ion transport</keyword>
<evidence type="ECO:0000256" key="9">
    <source>
        <dbReference type="ARBA" id="ARBA00023201"/>
    </source>
</evidence>
<keyword evidence="10 11" id="KW-0407">Ion channel</keyword>
<name>A0A3M7RMP3_BRAPC</name>
<dbReference type="PRINTS" id="PR01078">
    <property type="entry name" value="AMINACHANNEL"/>
</dbReference>
<comment type="caution">
    <text evidence="13">The sequence shown here is derived from an EMBL/GenBank/DDBJ whole genome shotgun (WGS) entry which is preliminary data.</text>
</comment>
<proteinExistence type="inferred from homology"/>
<dbReference type="InterPro" id="IPR001873">
    <property type="entry name" value="ENaC"/>
</dbReference>
<dbReference type="Proteomes" id="UP000276133">
    <property type="component" value="Unassembled WGS sequence"/>
</dbReference>
<evidence type="ECO:0000256" key="4">
    <source>
        <dbReference type="ARBA" id="ARBA00022692"/>
    </source>
</evidence>
<dbReference type="Pfam" id="PF00858">
    <property type="entry name" value="ASC"/>
    <property type="match status" value="1"/>
</dbReference>
<dbReference type="Gene3D" id="2.60.470.10">
    <property type="entry name" value="Acid-sensing ion channels like domains"/>
    <property type="match status" value="1"/>
</dbReference>
<keyword evidence="3 11" id="KW-0894">Sodium channel</keyword>
<dbReference type="EMBL" id="REGN01003055">
    <property type="protein sequence ID" value="RNA24739.1"/>
    <property type="molecule type" value="Genomic_DNA"/>
</dbReference>
<keyword evidence="9 11" id="KW-0739">Sodium transport</keyword>
<evidence type="ECO:0000256" key="3">
    <source>
        <dbReference type="ARBA" id="ARBA00022461"/>
    </source>
</evidence>
<keyword evidence="6" id="KW-0915">Sodium</keyword>
<dbReference type="GO" id="GO:0005886">
    <property type="term" value="C:plasma membrane"/>
    <property type="evidence" value="ECO:0007669"/>
    <property type="project" value="TreeGrafter"/>
</dbReference>
<evidence type="ECO:0000256" key="8">
    <source>
        <dbReference type="ARBA" id="ARBA00023136"/>
    </source>
</evidence>
<dbReference type="PANTHER" id="PTHR11690">
    <property type="entry name" value="AMILORIDE-SENSITIVE SODIUM CHANNEL-RELATED"/>
    <property type="match status" value="1"/>
</dbReference>
<evidence type="ECO:0000256" key="6">
    <source>
        <dbReference type="ARBA" id="ARBA00023053"/>
    </source>
</evidence>
<keyword evidence="5 12" id="KW-1133">Transmembrane helix</keyword>